<evidence type="ECO:0000256" key="1">
    <source>
        <dbReference type="SAM" id="Phobius"/>
    </source>
</evidence>
<evidence type="ECO:0000313" key="2">
    <source>
        <dbReference type="EMBL" id="RPB00507.1"/>
    </source>
</evidence>
<keyword evidence="1" id="KW-0812">Transmembrane</keyword>
<organism evidence="2 3">
    <name type="scientific">Choiromyces venosus 120613-1</name>
    <dbReference type="NCBI Taxonomy" id="1336337"/>
    <lineage>
        <taxon>Eukaryota</taxon>
        <taxon>Fungi</taxon>
        <taxon>Dikarya</taxon>
        <taxon>Ascomycota</taxon>
        <taxon>Pezizomycotina</taxon>
        <taxon>Pezizomycetes</taxon>
        <taxon>Pezizales</taxon>
        <taxon>Tuberaceae</taxon>
        <taxon>Choiromyces</taxon>
    </lineage>
</organism>
<protein>
    <submittedName>
        <fullName evidence="2">Uncharacterized protein</fullName>
    </submittedName>
</protein>
<keyword evidence="1" id="KW-0472">Membrane</keyword>
<dbReference type="Proteomes" id="UP000276215">
    <property type="component" value="Unassembled WGS sequence"/>
</dbReference>
<keyword evidence="1" id="KW-1133">Transmembrane helix</keyword>
<sequence length="62" mass="6973">MTCATHPGEKEKTKLGIPLICFALFCACLFFFLPLFLFSFPPLHLPSSHLIIVSDTLNKLYS</sequence>
<name>A0A3N4JQP6_9PEZI</name>
<accession>A0A3N4JQP6</accession>
<proteinExistence type="predicted"/>
<reference evidence="2 3" key="1">
    <citation type="journal article" date="2018" name="Nat. Ecol. Evol.">
        <title>Pezizomycetes genomes reveal the molecular basis of ectomycorrhizal truffle lifestyle.</title>
        <authorList>
            <person name="Murat C."/>
            <person name="Payen T."/>
            <person name="Noel B."/>
            <person name="Kuo A."/>
            <person name="Morin E."/>
            <person name="Chen J."/>
            <person name="Kohler A."/>
            <person name="Krizsan K."/>
            <person name="Balestrini R."/>
            <person name="Da Silva C."/>
            <person name="Montanini B."/>
            <person name="Hainaut M."/>
            <person name="Levati E."/>
            <person name="Barry K.W."/>
            <person name="Belfiori B."/>
            <person name="Cichocki N."/>
            <person name="Clum A."/>
            <person name="Dockter R.B."/>
            <person name="Fauchery L."/>
            <person name="Guy J."/>
            <person name="Iotti M."/>
            <person name="Le Tacon F."/>
            <person name="Lindquist E.A."/>
            <person name="Lipzen A."/>
            <person name="Malagnac F."/>
            <person name="Mello A."/>
            <person name="Molinier V."/>
            <person name="Miyauchi S."/>
            <person name="Poulain J."/>
            <person name="Riccioni C."/>
            <person name="Rubini A."/>
            <person name="Sitrit Y."/>
            <person name="Splivallo R."/>
            <person name="Traeger S."/>
            <person name="Wang M."/>
            <person name="Zifcakova L."/>
            <person name="Wipf D."/>
            <person name="Zambonelli A."/>
            <person name="Paolocci F."/>
            <person name="Nowrousian M."/>
            <person name="Ottonello S."/>
            <person name="Baldrian P."/>
            <person name="Spatafora J.W."/>
            <person name="Henrissat B."/>
            <person name="Nagy L.G."/>
            <person name="Aury J.M."/>
            <person name="Wincker P."/>
            <person name="Grigoriev I.V."/>
            <person name="Bonfante P."/>
            <person name="Martin F.M."/>
        </authorList>
    </citation>
    <scope>NUCLEOTIDE SEQUENCE [LARGE SCALE GENOMIC DNA]</scope>
    <source>
        <strain evidence="2 3">120613-1</strain>
    </source>
</reference>
<gene>
    <name evidence="2" type="ORF">L873DRAFT_771280</name>
</gene>
<dbReference type="AlphaFoldDB" id="A0A3N4JQP6"/>
<feature type="transmembrane region" description="Helical" evidence="1">
    <location>
        <begin position="15"/>
        <end position="38"/>
    </location>
</feature>
<keyword evidence="3" id="KW-1185">Reference proteome</keyword>
<dbReference type="EMBL" id="ML120379">
    <property type="protein sequence ID" value="RPB00507.1"/>
    <property type="molecule type" value="Genomic_DNA"/>
</dbReference>
<evidence type="ECO:0000313" key="3">
    <source>
        <dbReference type="Proteomes" id="UP000276215"/>
    </source>
</evidence>